<dbReference type="SMART" id="SM00025">
    <property type="entry name" value="Pumilio"/>
    <property type="match status" value="4"/>
</dbReference>
<gene>
    <name evidence="6" type="ORF">PFISCL1PPCAC_6276</name>
</gene>
<dbReference type="Pfam" id="PF08144">
    <property type="entry name" value="CPL"/>
    <property type="match status" value="1"/>
</dbReference>
<evidence type="ECO:0000256" key="3">
    <source>
        <dbReference type="PROSITE-ProRule" id="PRU00317"/>
    </source>
</evidence>
<feature type="repeat" description="Pumilio" evidence="3">
    <location>
        <begin position="287"/>
        <end position="322"/>
    </location>
</feature>
<evidence type="ECO:0000313" key="7">
    <source>
        <dbReference type="Proteomes" id="UP001432322"/>
    </source>
</evidence>
<feature type="compositionally biased region" description="Acidic residues" evidence="4">
    <location>
        <begin position="142"/>
        <end position="173"/>
    </location>
</feature>
<feature type="domain" description="PUM-HD" evidence="5">
    <location>
        <begin position="226"/>
        <end position="595"/>
    </location>
</feature>
<dbReference type="InterPro" id="IPR012959">
    <property type="entry name" value="CPL_dom"/>
</dbReference>
<reference evidence="6" key="1">
    <citation type="submission" date="2023-10" db="EMBL/GenBank/DDBJ databases">
        <title>Genome assembly of Pristionchus species.</title>
        <authorList>
            <person name="Yoshida K."/>
            <person name="Sommer R.J."/>
        </authorList>
    </citation>
    <scope>NUCLEOTIDE SEQUENCE</scope>
    <source>
        <strain evidence="6">RS5133</strain>
    </source>
</reference>
<evidence type="ECO:0000259" key="5">
    <source>
        <dbReference type="PROSITE" id="PS50303"/>
    </source>
</evidence>
<keyword evidence="2" id="KW-0694">RNA-binding</keyword>
<protein>
    <recommendedName>
        <fullName evidence="5">PUM-HD domain-containing protein</fullName>
    </recommendedName>
</protein>
<dbReference type="Proteomes" id="UP001432322">
    <property type="component" value="Unassembled WGS sequence"/>
</dbReference>
<dbReference type="Pfam" id="PF22493">
    <property type="entry name" value="PUF_NOP9"/>
    <property type="match status" value="1"/>
</dbReference>
<comment type="caution">
    <text evidence="6">The sequence shown here is derived from an EMBL/GenBank/DDBJ whole genome shotgun (WGS) entry which is preliminary data.</text>
</comment>
<name>A0AAV5VAQ9_9BILA</name>
<dbReference type="PROSITE" id="PS50303">
    <property type="entry name" value="PUM_HD"/>
    <property type="match status" value="1"/>
</dbReference>
<dbReference type="PANTHER" id="PTHR13389">
    <property type="entry name" value="PUMILIO HOMOLOG 3"/>
    <property type="match status" value="1"/>
</dbReference>
<dbReference type="PROSITE" id="PS50302">
    <property type="entry name" value="PUM"/>
    <property type="match status" value="1"/>
</dbReference>
<dbReference type="InterPro" id="IPR011989">
    <property type="entry name" value="ARM-like"/>
</dbReference>
<feature type="compositionally biased region" description="Basic and acidic residues" evidence="4">
    <location>
        <begin position="1"/>
        <end position="11"/>
    </location>
</feature>
<feature type="compositionally biased region" description="Low complexity" evidence="4">
    <location>
        <begin position="68"/>
        <end position="78"/>
    </location>
</feature>
<evidence type="ECO:0000256" key="2">
    <source>
        <dbReference type="ARBA" id="ARBA00022884"/>
    </source>
</evidence>
<feature type="region of interest" description="Disordered" evidence="4">
    <location>
        <begin position="1"/>
        <end position="50"/>
    </location>
</feature>
<feature type="compositionally biased region" description="Basic and acidic residues" evidence="4">
    <location>
        <begin position="40"/>
        <end position="50"/>
    </location>
</feature>
<evidence type="ECO:0000313" key="6">
    <source>
        <dbReference type="EMBL" id="GMT14979.1"/>
    </source>
</evidence>
<organism evidence="6 7">
    <name type="scientific">Pristionchus fissidentatus</name>
    <dbReference type="NCBI Taxonomy" id="1538716"/>
    <lineage>
        <taxon>Eukaryota</taxon>
        <taxon>Metazoa</taxon>
        <taxon>Ecdysozoa</taxon>
        <taxon>Nematoda</taxon>
        <taxon>Chromadorea</taxon>
        <taxon>Rhabditida</taxon>
        <taxon>Rhabditina</taxon>
        <taxon>Diplogasteromorpha</taxon>
        <taxon>Diplogasteroidea</taxon>
        <taxon>Neodiplogasteridae</taxon>
        <taxon>Pristionchus</taxon>
    </lineage>
</organism>
<dbReference type="AlphaFoldDB" id="A0AAV5VAQ9"/>
<sequence>MKSGQKPEVKKWKGKKKVKTLADKKAKGLHMNRIDRKKFAKEGAKKSFDDQIKKAVKHQLEELEERSVSSMSESSFGSQPPPKKKRVSFSSALEHHKLFDKKDMSLEIKASTASPGRSILSLKKKGDKKKEKKVKKVLKMEVDEDKEEDDEKMEEDQNEKENEGEEEDEEEEKEEKMIIKKKTKIQVPKSIKEQLMNLPRKERKALIKELALKRKPNQALADSCKAEWEIIRSGKTKKDAKEESVNKLIKMVKGKLKNLVYSHDTSRVIECLYKEKKAEIRHMIYDELFPEIVKMAKSKYARFFVTKMIKYGTKFQREQIMGAFRGHCVSMFRVSCAADVLELVFNDYASQQQRWDILSEFYGKEFVLFRTEQSRSLDQIINAEPSKKKGIVKHIEEVVNDVVGKTTLKTSLAHKLMLDLMTYGDKEQQANLVDSIKDKLPEFIHTPDGSELAMRVVWNTSAKDRKLIVKNFKDLAVKAATDVHGCRTLMAIFDCVDDTVLVNKFITQELANNVGKVCDSKYGIRTAHYLVHPRDGRVMRKHVYDTLAKGDRNEHSMKPMQSRYAELFNCFAPGIFTWMAANMEKLVFEQVETANLVLAALEPAGQKYERFERKVDPELRLACYEALAELAKKDFTPCSEENPHIAEHKWANFVVSRLLKFDGSLPEAERLSTQLAKVPSECLESWVGCNKGSFVLVRMFENGSEETKKKVKSAVNLKRCQGSSAAGAKQLVKLLS</sequence>
<feature type="region of interest" description="Disordered" evidence="4">
    <location>
        <begin position="62"/>
        <end position="178"/>
    </location>
</feature>
<dbReference type="GO" id="GO:0003729">
    <property type="term" value="F:mRNA binding"/>
    <property type="evidence" value="ECO:0007669"/>
    <property type="project" value="TreeGrafter"/>
</dbReference>
<feature type="compositionally biased region" description="Basic and acidic residues" evidence="4">
    <location>
        <begin position="93"/>
        <end position="106"/>
    </location>
</feature>
<dbReference type="GO" id="GO:0005730">
    <property type="term" value="C:nucleolus"/>
    <property type="evidence" value="ECO:0007669"/>
    <property type="project" value="TreeGrafter"/>
</dbReference>
<proteinExistence type="predicted"/>
<dbReference type="GO" id="GO:0006417">
    <property type="term" value="P:regulation of translation"/>
    <property type="evidence" value="ECO:0007669"/>
    <property type="project" value="TreeGrafter"/>
</dbReference>
<dbReference type="InterPro" id="IPR033133">
    <property type="entry name" value="PUM-HD"/>
</dbReference>
<keyword evidence="1" id="KW-0677">Repeat</keyword>
<dbReference type="EMBL" id="BTSY01000002">
    <property type="protein sequence ID" value="GMT14979.1"/>
    <property type="molecule type" value="Genomic_DNA"/>
</dbReference>
<dbReference type="InterPro" id="IPR016024">
    <property type="entry name" value="ARM-type_fold"/>
</dbReference>
<keyword evidence="7" id="KW-1185">Reference proteome</keyword>
<dbReference type="Gene3D" id="1.25.10.10">
    <property type="entry name" value="Leucine-rich Repeat Variant"/>
    <property type="match status" value="2"/>
</dbReference>
<evidence type="ECO:0000256" key="1">
    <source>
        <dbReference type="ARBA" id="ARBA00022737"/>
    </source>
</evidence>
<dbReference type="InterPro" id="IPR001313">
    <property type="entry name" value="Pumilio_RNA-bd_rpt"/>
</dbReference>
<dbReference type="SUPFAM" id="SSF48371">
    <property type="entry name" value="ARM repeat"/>
    <property type="match status" value="1"/>
</dbReference>
<evidence type="ECO:0000256" key="4">
    <source>
        <dbReference type="SAM" id="MobiDB-lite"/>
    </source>
</evidence>
<feature type="compositionally biased region" description="Basic residues" evidence="4">
    <location>
        <begin position="27"/>
        <end position="39"/>
    </location>
</feature>
<dbReference type="PANTHER" id="PTHR13389:SF0">
    <property type="entry name" value="PUMILIO HOMOLOG 3"/>
    <property type="match status" value="1"/>
</dbReference>
<dbReference type="InterPro" id="IPR040059">
    <property type="entry name" value="PUM3"/>
</dbReference>
<feature type="compositionally biased region" description="Basic residues" evidence="4">
    <location>
        <begin position="122"/>
        <end position="137"/>
    </location>
</feature>
<accession>A0AAV5VAQ9</accession>